<feature type="domain" description="TLDc" evidence="2">
    <location>
        <begin position="186"/>
        <end position="330"/>
    </location>
</feature>
<dbReference type="OrthoDB" id="289228at2759"/>
<proteinExistence type="predicted"/>
<feature type="region of interest" description="Disordered" evidence="1">
    <location>
        <begin position="1"/>
        <end position="24"/>
    </location>
</feature>
<feature type="compositionally biased region" description="Basic residues" evidence="1">
    <location>
        <begin position="1"/>
        <end position="10"/>
    </location>
</feature>
<keyword evidence="4" id="KW-1185">Reference proteome</keyword>
<feature type="region of interest" description="Disordered" evidence="1">
    <location>
        <begin position="380"/>
        <end position="410"/>
    </location>
</feature>
<dbReference type="PROSITE" id="PS51886">
    <property type="entry name" value="TLDC"/>
    <property type="match status" value="1"/>
</dbReference>
<name>A0A8S1ERC4_9PELO</name>
<dbReference type="InterPro" id="IPR006571">
    <property type="entry name" value="TLDc_dom"/>
</dbReference>
<protein>
    <recommendedName>
        <fullName evidence="2">TLDc domain-containing protein</fullName>
    </recommendedName>
</protein>
<dbReference type="SMART" id="SM00584">
    <property type="entry name" value="TLDc"/>
    <property type="match status" value="1"/>
</dbReference>
<evidence type="ECO:0000259" key="2">
    <source>
        <dbReference type="PROSITE" id="PS51886"/>
    </source>
</evidence>
<dbReference type="AlphaFoldDB" id="A0A8S1ERC4"/>
<evidence type="ECO:0000313" key="3">
    <source>
        <dbReference type="EMBL" id="CAB3402139.1"/>
    </source>
</evidence>
<gene>
    <name evidence="3" type="ORF">CBOVIS_LOCUS4795</name>
</gene>
<sequence length="410" mass="47795">MGNEHSKRHTKSENDSVSTRSEKRSPITHYDPYIDIYYQRLKGTNDKICYNNIQKLFDEDLTESLWRYFTNNNLEKREITRDEFHKNFKPLNGMSTDIYVKILQPVFHFVKVCSDAAGASAIQGDEAFIKTLVEKMTGGSKDEEEATESILNWRRSDCEKFCNAVQSLVISKVTGTQFQKQDYSSDILTPLQMWYLQCSLPSIYFPEKEKAVSNHWSPLYTSMQHGISTNRFENFVFGYKGPTVSIFRLKDKRVIVLAVDQEWRHGGNRFGGSSTCYFEILPNMKRIEASQSVYCNLKVRASAFGLSFKEEMKIDKDFSEVHDIEVWGCAGADTLAEQQKLKNWQKQQSEKHKKVPLPGNWDDNPDKTILEMAGFQFSNERENMEMEARRKNEQDRNEREEYIARQNLEK</sequence>
<dbReference type="Pfam" id="PF07534">
    <property type="entry name" value="TLD"/>
    <property type="match status" value="1"/>
</dbReference>
<comment type="caution">
    <text evidence="3">The sequence shown here is derived from an EMBL/GenBank/DDBJ whole genome shotgun (WGS) entry which is preliminary data.</text>
</comment>
<reference evidence="3 4" key="1">
    <citation type="submission" date="2020-04" db="EMBL/GenBank/DDBJ databases">
        <authorList>
            <person name="Laetsch R D."/>
            <person name="Stevens L."/>
            <person name="Kumar S."/>
            <person name="Blaxter L. M."/>
        </authorList>
    </citation>
    <scope>NUCLEOTIDE SEQUENCE [LARGE SCALE GENOMIC DNA]</scope>
</reference>
<organism evidence="3 4">
    <name type="scientific">Caenorhabditis bovis</name>
    <dbReference type="NCBI Taxonomy" id="2654633"/>
    <lineage>
        <taxon>Eukaryota</taxon>
        <taxon>Metazoa</taxon>
        <taxon>Ecdysozoa</taxon>
        <taxon>Nematoda</taxon>
        <taxon>Chromadorea</taxon>
        <taxon>Rhabditida</taxon>
        <taxon>Rhabditina</taxon>
        <taxon>Rhabditomorpha</taxon>
        <taxon>Rhabditoidea</taxon>
        <taxon>Rhabditidae</taxon>
        <taxon>Peloderinae</taxon>
        <taxon>Caenorhabditis</taxon>
    </lineage>
</organism>
<evidence type="ECO:0000313" key="4">
    <source>
        <dbReference type="Proteomes" id="UP000494206"/>
    </source>
</evidence>
<accession>A0A8S1ERC4</accession>
<evidence type="ECO:0000256" key="1">
    <source>
        <dbReference type="SAM" id="MobiDB-lite"/>
    </source>
</evidence>
<dbReference type="EMBL" id="CADEPM010000003">
    <property type="protein sequence ID" value="CAB3402139.1"/>
    <property type="molecule type" value="Genomic_DNA"/>
</dbReference>
<dbReference type="Proteomes" id="UP000494206">
    <property type="component" value="Unassembled WGS sequence"/>
</dbReference>
<feature type="region of interest" description="Disordered" evidence="1">
    <location>
        <begin position="345"/>
        <end position="365"/>
    </location>
</feature>